<feature type="region of interest" description="Disordered" evidence="1">
    <location>
        <begin position="1"/>
        <end position="24"/>
    </location>
</feature>
<sequence length="99" mass="11528">HPSFLPSPSSNPDSIRINRSGRRRRSGHLCVRRLLGGSREQQLHRYTLKGKLPTQWDRFRSAHRSVHQWKNHRRHSRCACLITKLSFSSLISCCIGSLR</sequence>
<feature type="compositionally biased region" description="Polar residues" evidence="1">
    <location>
        <begin position="1"/>
        <end position="13"/>
    </location>
</feature>
<dbReference type="Proteomes" id="UP001154282">
    <property type="component" value="Unassembled WGS sequence"/>
</dbReference>
<protein>
    <submittedName>
        <fullName evidence="2">Uncharacterized protein</fullName>
    </submittedName>
</protein>
<proteinExistence type="predicted"/>
<keyword evidence="3" id="KW-1185">Reference proteome</keyword>
<evidence type="ECO:0000313" key="3">
    <source>
        <dbReference type="Proteomes" id="UP001154282"/>
    </source>
</evidence>
<gene>
    <name evidence="2" type="ORF">LITE_LOCUS37251</name>
</gene>
<dbReference type="EMBL" id="CAMGYJ010000008">
    <property type="protein sequence ID" value="CAI0466948.1"/>
    <property type="molecule type" value="Genomic_DNA"/>
</dbReference>
<feature type="non-terminal residue" evidence="2">
    <location>
        <position position="1"/>
    </location>
</feature>
<comment type="caution">
    <text evidence="2">The sequence shown here is derived from an EMBL/GenBank/DDBJ whole genome shotgun (WGS) entry which is preliminary data.</text>
</comment>
<evidence type="ECO:0000256" key="1">
    <source>
        <dbReference type="SAM" id="MobiDB-lite"/>
    </source>
</evidence>
<organism evidence="2 3">
    <name type="scientific">Linum tenue</name>
    <dbReference type="NCBI Taxonomy" id="586396"/>
    <lineage>
        <taxon>Eukaryota</taxon>
        <taxon>Viridiplantae</taxon>
        <taxon>Streptophyta</taxon>
        <taxon>Embryophyta</taxon>
        <taxon>Tracheophyta</taxon>
        <taxon>Spermatophyta</taxon>
        <taxon>Magnoliopsida</taxon>
        <taxon>eudicotyledons</taxon>
        <taxon>Gunneridae</taxon>
        <taxon>Pentapetalae</taxon>
        <taxon>rosids</taxon>
        <taxon>fabids</taxon>
        <taxon>Malpighiales</taxon>
        <taxon>Linaceae</taxon>
        <taxon>Linum</taxon>
    </lineage>
</organism>
<evidence type="ECO:0000313" key="2">
    <source>
        <dbReference type="EMBL" id="CAI0466948.1"/>
    </source>
</evidence>
<reference evidence="2" key="1">
    <citation type="submission" date="2022-08" db="EMBL/GenBank/DDBJ databases">
        <authorList>
            <person name="Gutierrez-Valencia J."/>
        </authorList>
    </citation>
    <scope>NUCLEOTIDE SEQUENCE</scope>
</reference>
<accession>A0AAV0P714</accession>
<dbReference type="AlphaFoldDB" id="A0AAV0P714"/>
<name>A0AAV0P714_9ROSI</name>